<dbReference type="OrthoDB" id="9790377at2"/>
<keyword evidence="2" id="KW-0540">Nuclease</keyword>
<accession>A0A401XIS9</accession>
<protein>
    <submittedName>
        <fullName evidence="2">Restriction endonuclease subunit R</fullName>
    </submittedName>
</protein>
<keyword evidence="2" id="KW-0255">Endonuclease</keyword>
<evidence type="ECO:0000313" key="2">
    <source>
        <dbReference type="EMBL" id="GCD76874.1"/>
    </source>
</evidence>
<organism evidence="2 3">
    <name type="scientific">Thermaurantimonas aggregans</name>
    <dbReference type="NCBI Taxonomy" id="2173829"/>
    <lineage>
        <taxon>Bacteria</taxon>
        <taxon>Pseudomonadati</taxon>
        <taxon>Bacteroidota</taxon>
        <taxon>Flavobacteriia</taxon>
        <taxon>Flavobacteriales</taxon>
        <taxon>Schleiferiaceae</taxon>
        <taxon>Thermaurantimonas</taxon>
    </lineage>
</organism>
<reference evidence="2 3" key="1">
    <citation type="submission" date="2018-11" db="EMBL/GenBank/DDBJ databases">
        <title>Schleiferia aggregans sp. nov., a moderately thermophilic heterotrophic bacterium isolated from microbial mats at a terrestrial hot spring.</title>
        <authorList>
            <person name="Iino T."/>
            <person name="Ohkuma M."/>
            <person name="Haruta S."/>
        </authorList>
    </citation>
    <scope>NUCLEOTIDE SEQUENCE [LARGE SCALE GENOMIC DNA]</scope>
    <source>
        <strain evidence="2 3">LA</strain>
    </source>
</reference>
<gene>
    <name evidence="2" type="ORF">JCM31826_03560</name>
</gene>
<keyword evidence="3" id="KW-1185">Reference proteome</keyword>
<sequence>MLHLLTDGGMKDVFDDFRPLNLHSPPPHAFRSVPDGWQVYDVIRRRWLQLTPEEWVRQHLVAELLSRGFPPVTLALEKAFSLYGLAKRFDLAVFGAEGILLLAECKSPDVLLNEEVLAQALRYNQRFKSPAILITNGIDHHFYTRSIDIYYLTSKSIPDFVELKKIATQF</sequence>
<dbReference type="EMBL" id="BHZE01000002">
    <property type="protein sequence ID" value="GCD76874.1"/>
    <property type="molecule type" value="Genomic_DNA"/>
</dbReference>
<name>A0A401XIS9_9FLAO</name>
<keyword evidence="2" id="KW-0378">Hydrolase</keyword>
<evidence type="ECO:0000259" key="1">
    <source>
        <dbReference type="Pfam" id="PF13588"/>
    </source>
</evidence>
<dbReference type="GO" id="GO:0004519">
    <property type="term" value="F:endonuclease activity"/>
    <property type="evidence" value="ECO:0007669"/>
    <property type="project" value="UniProtKB-KW"/>
</dbReference>
<dbReference type="Proteomes" id="UP000286715">
    <property type="component" value="Unassembled WGS sequence"/>
</dbReference>
<dbReference type="InterPro" id="IPR029464">
    <property type="entry name" value="HSDR_N"/>
</dbReference>
<comment type="caution">
    <text evidence="2">The sequence shown here is derived from an EMBL/GenBank/DDBJ whole genome shotgun (WGS) entry which is preliminary data.</text>
</comment>
<proteinExistence type="predicted"/>
<feature type="domain" description="Type I restriction enzyme R protein N-terminal" evidence="1">
    <location>
        <begin position="52"/>
        <end position="145"/>
    </location>
</feature>
<dbReference type="Pfam" id="PF13588">
    <property type="entry name" value="HSDR_N_2"/>
    <property type="match status" value="1"/>
</dbReference>
<dbReference type="RefSeq" id="WP_124396940.1">
    <property type="nucleotide sequence ID" value="NZ_BHZE01000002.1"/>
</dbReference>
<dbReference type="AlphaFoldDB" id="A0A401XIS9"/>
<evidence type="ECO:0000313" key="3">
    <source>
        <dbReference type="Proteomes" id="UP000286715"/>
    </source>
</evidence>